<dbReference type="Gene3D" id="1.20.120.1020">
    <property type="entry name" value="Prion-inhibition and propagation, HeLo domain"/>
    <property type="match status" value="1"/>
</dbReference>
<feature type="non-terminal residue" evidence="2">
    <location>
        <position position="131"/>
    </location>
</feature>
<protein>
    <submittedName>
        <fullName evidence="2">Prion-inhibition and propagation, helo domain-containing protein</fullName>
    </submittedName>
</protein>
<evidence type="ECO:0000313" key="2">
    <source>
        <dbReference type="EMBL" id="KAK0704277.1"/>
    </source>
</evidence>
<keyword evidence="3" id="KW-1185">Reference proteome</keyword>
<evidence type="ECO:0000313" key="3">
    <source>
        <dbReference type="Proteomes" id="UP001172159"/>
    </source>
</evidence>
<evidence type="ECO:0000259" key="1">
    <source>
        <dbReference type="Pfam" id="PF14479"/>
    </source>
</evidence>
<feature type="non-terminal residue" evidence="2">
    <location>
        <position position="1"/>
    </location>
</feature>
<reference evidence="2" key="1">
    <citation type="submission" date="2023-06" db="EMBL/GenBank/DDBJ databases">
        <title>Genome-scale phylogeny and comparative genomics of the fungal order Sordariales.</title>
        <authorList>
            <consortium name="Lawrence Berkeley National Laboratory"/>
            <person name="Hensen N."/>
            <person name="Bonometti L."/>
            <person name="Westerberg I."/>
            <person name="Brannstrom I.O."/>
            <person name="Guillou S."/>
            <person name="Cros-Aarteil S."/>
            <person name="Calhoun S."/>
            <person name="Haridas S."/>
            <person name="Kuo A."/>
            <person name="Mondo S."/>
            <person name="Pangilinan J."/>
            <person name="Riley R."/>
            <person name="Labutti K."/>
            <person name="Andreopoulos B."/>
            <person name="Lipzen A."/>
            <person name="Chen C."/>
            <person name="Yanf M."/>
            <person name="Daum C."/>
            <person name="Ng V."/>
            <person name="Clum A."/>
            <person name="Steindorff A."/>
            <person name="Ohm R."/>
            <person name="Martin F."/>
            <person name="Silar P."/>
            <person name="Natvig D."/>
            <person name="Lalanne C."/>
            <person name="Gautier V."/>
            <person name="Ament-Velasquez S.L."/>
            <person name="Kruys A."/>
            <person name="Hutchinson M.I."/>
            <person name="Powell A.J."/>
            <person name="Barry K."/>
            <person name="Miller A.N."/>
            <person name="Grigoriev I.V."/>
            <person name="Debuchy R."/>
            <person name="Gladieux P."/>
            <person name="Thoren M.H."/>
            <person name="Johannesson H."/>
        </authorList>
    </citation>
    <scope>NUCLEOTIDE SEQUENCE</scope>
    <source>
        <strain evidence="2">CBS 540.89</strain>
    </source>
</reference>
<name>A0AA39ZVF0_9PEZI</name>
<feature type="domain" description="Prion-inhibition and propagation HeLo" evidence="1">
    <location>
        <begin position="1"/>
        <end position="113"/>
    </location>
</feature>
<keyword evidence="2" id="KW-0640">Prion</keyword>
<dbReference type="AlphaFoldDB" id="A0AA39ZVF0"/>
<keyword evidence="2" id="KW-0034">Amyloid</keyword>
<dbReference type="InterPro" id="IPR038305">
    <property type="entry name" value="HeLo_sf"/>
</dbReference>
<proteinExistence type="predicted"/>
<organism evidence="2 3">
    <name type="scientific">Apiosordaria backusii</name>
    <dbReference type="NCBI Taxonomy" id="314023"/>
    <lineage>
        <taxon>Eukaryota</taxon>
        <taxon>Fungi</taxon>
        <taxon>Dikarya</taxon>
        <taxon>Ascomycota</taxon>
        <taxon>Pezizomycotina</taxon>
        <taxon>Sordariomycetes</taxon>
        <taxon>Sordariomycetidae</taxon>
        <taxon>Sordariales</taxon>
        <taxon>Lasiosphaeriaceae</taxon>
        <taxon>Apiosordaria</taxon>
    </lineage>
</organism>
<accession>A0AA39ZVF0</accession>
<sequence>AVGLVTLFGTCVEGYNKIQLMRTSDHDYDFLVTKFELVKTRFELWGQTIGLQTKRYSSDESVTMVSDKTLCANWDGVSATVGSSLISIREIFDDRDSLEEKYGLKLVSNSAATGNGVRRSSTFPFLSRSRS</sequence>
<gene>
    <name evidence="2" type="ORF">B0T21DRAFT_276357</name>
</gene>
<dbReference type="Pfam" id="PF14479">
    <property type="entry name" value="HeLo"/>
    <property type="match status" value="1"/>
</dbReference>
<dbReference type="EMBL" id="JAUKTV010000021">
    <property type="protein sequence ID" value="KAK0704277.1"/>
    <property type="molecule type" value="Genomic_DNA"/>
</dbReference>
<comment type="caution">
    <text evidence="2">The sequence shown here is derived from an EMBL/GenBank/DDBJ whole genome shotgun (WGS) entry which is preliminary data.</text>
</comment>
<dbReference type="Proteomes" id="UP001172159">
    <property type="component" value="Unassembled WGS sequence"/>
</dbReference>
<dbReference type="InterPro" id="IPR029498">
    <property type="entry name" value="HeLo_dom"/>
</dbReference>